<dbReference type="PANTHER" id="PTHR33448">
    <property type="entry name" value="CHLOROPLAST PROTEIN HCF243-RELATED"/>
    <property type="match status" value="1"/>
</dbReference>
<organism evidence="2 3">
    <name type="scientific">Trema orientale</name>
    <name type="common">Charcoal tree</name>
    <name type="synonym">Celtis orientalis</name>
    <dbReference type="NCBI Taxonomy" id="63057"/>
    <lineage>
        <taxon>Eukaryota</taxon>
        <taxon>Viridiplantae</taxon>
        <taxon>Streptophyta</taxon>
        <taxon>Embryophyta</taxon>
        <taxon>Tracheophyta</taxon>
        <taxon>Spermatophyta</taxon>
        <taxon>Magnoliopsida</taxon>
        <taxon>eudicotyledons</taxon>
        <taxon>Gunneridae</taxon>
        <taxon>Pentapetalae</taxon>
        <taxon>rosids</taxon>
        <taxon>fabids</taxon>
        <taxon>Rosales</taxon>
        <taxon>Cannabaceae</taxon>
        <taxon>Trema</taxon>
    </lineage>
</organism>
<dbReference type="Proteomes" id="UP000237000">
    <property type="component" value="Unassembled WGS sequence"/>
</dbReference>
<feature type="compositionally biased region" description="Acidic residues" evidence="1">
    <location>
        <begin position="294"/>
        <end position="304"/>
    </location>
</feature>
<feature type="compositionally biased region" description="Acidic residues" evidence="1">
    <location>
        <begin position="503"/>
        <end position="515"/>
    </location>
</feature>
<feature type="compositionally biased region" description="Basic and acidic residues" evidence="1">
    <location>
        <begin position="453"/>
        <end position="465"/>
    </location>
</feature>
<feature type="compositionally biased region" description="Basic and acidic residues" evidence="1">
    <location>
        <begin position="131"/>
        <end position="141"/>
    </location>
</feature>
<name>A0A2P5F4Q3_TREOI</name>
<dbReference type="OrthoDB" id="1934890at2759"/>
<feature type="region of interest" description="Disordered" evidence="1">
    <location>
        <begin position="634"/>
        <end position="680"/>
    </location>
</feature>
<feature type="region of interest" description="Disordered" evidence="1">
    <location>
        <begin position="1"/>
        <end position="20"/>
    </location>
</feature>
<dbReference type="STRING" id="63057.A0A2P5F4Q3"/>
<protein>
    <submittedName>
        <fullName evidence="2">Uncharacterized protein</fullName>
    </submittedName>
</protein>
<feature type="compositionally biased region" description="Low complexity" evidence="1">
    <location>
        <begin position="525"/>
        <end position="540"/>
    </location>
</feature>
<feature type="compositionally biased region" description="Basic and acidic residues" evidence="1">
    <location>
        <begin position="397"/>
        <end position="409"/>
    </location>
</feature>
<feature type="region of interest" description="Disordered" evidence="1">
    <location>
        <begin position="32"/>
        <end position="167"/>
    </location>
</feature>
<accession>A0A2P5F4Q3</accession>
<dbReference type="EMBL" id="JXTC01000062">
    <property type="protein sequence ID" value="PON92781.1"/>
    <property type="molecule type" value="Genomic_DNA"/>
</dbReference>
<feature type="region of interest" description="Disordered" evidence="1">
    <location>
        <begin position="397"/>
        <end position="596"/>
    </location>
</feature>
<feature type="region of interest" description="Disordered" evidence="1">
    <location>
        <begin position="340"/>
        <end position="383"/>
    </location>
</feature>
<feature type="compositionally biased region" description="Polar residues" evidence="1">
    <location>
        <begin position="142"/>
        <end position="152"/>
    </location>
</feature>
<evidence type="ECO:0000313" key="3">
    <source>
        <dbReference type="Proteomes" id="UP000237000"/>
    </source>
</evidence>
<dbReference type="AlphaFoldDB" id="A0A2P5F4Q3"/>
<feature type="region of interest" description="Disordered" evidence="1">
    <location>
        <begin position="288"/>
        <end position="309"/>
    </location>
</feature>
<proteinExistence type="predicted"/>
<feature type="compositionally biased region" description="Acidic residues" evidence="1">
    <location>
        <begin position="466"/>
        <end position="475"/>
    </location>
</feature>
<dbReference type="PANTHER" id="PTHR33448:SF4">
    <property type="entry name" value="CHLOROPLAST PROTEIN HCF243"/>
    <property type="match status" value="1"/>
</dbReference>
<feature type="compositionally biased region" description="Acidic residues" evidence="1">
    <location>
        <begin position="348"/>
        <end position="370"/>
    </location>
</feature>
<reference evidence="3" key="1">
    <citation type="submission" date="2016-06" db="EMBL/GenBank/DDBJ databases">
        <title>Parallel loss of symbiosis genes in relatives of nitrogen-fixing non-legume Parasponia.</title>
        <authorList>
            <person name="Van Velzen R."/>
            <person name="Holmer R."/>
            <person name="Bu F."/>
            <person name="Rutten L."/>
            <person name="Van Zeijl A."/>
            <person name="Liu W."/>
            <person name="Santuari L."/>
            <person name="Cao Q."/>
            <person name="Sharma T."/>
            <person name="Shen D."/>
            <person name="Roswanjaya Y."/>
            <person name="Wardhani T."/>
            <person name="Kalhor M.S."/>
            <person name="Jansen J."/>
            <person name="Van den Hoogen J."/>
            <person name="Gungor B."/>
            <person name="Hartog M."/>
            <person name="Hontelez J."/>
            <person name="Verver J."/>
            <person name="Yang W.-C."/>
            <person name="Schijlen E."/>
            <person name="Repin R."/>
            <person name="Schilthuizen M."/>
            <person name="Schranz E."/>
            <person name="Heidstra R."/>
            <person name="Miyata K."/>
            <person name="Fedorova E."/>
            <person name="Kohlen W."/>
            <person name="Bisseling T."/>
            <person name="Smit S."/>
            <person name="Geurts R."/>
        </authorList>
    </citation>
    <scope>NUCLEOTIDE SEQUENCE [LARGE SCALE GENOMIC DNA]</scope>
    <source>
        <strain evidence="3">cv. RG33-2</strain>
    </source>
</reference>
<evidence type="ECO:0000256" key="1">
    <source>
        <dbReference type="SAM" id="MobiDB-lite"/>
    </source>
</evidence>
<feature type="compositionally biased region" description="Acidic residues" evidence="1">
    <location>
        <begin position="420"/>
        <end position="432"/>
    </location>
</feature>
<dbReference type="FunCoup" id="A0A2P5F4Q3">
    <property type="interactions" value="916"/>
</dbReference>
<feature type="compositionally biased region" description="Low complexity" evidence="1">
    <location>
        <begin position="58"/>
        <end position="75"/>
    </location>
</feature>
<evidence type="ECO:0000313" key="2">
    <source>
        <dbReference type="EMBL" id="PON92781.1"/>
    </source>
</evidence>
<gene>
    <name evidence="2" type="ORF">TorRG33x02_113790</name>
</gene>
<sequence length="756" mass="83726">MESERERPHLTTTSSGSSGTSELFICFTSRLSSSSMKISSKSILSPGRAAREPTSQISLSSSLSRRLRTSGSLKGSGAGQASPMFPTGGKKRGCAAFENPEPSSPKVTCIGQVRVKTKKQGKKMRNRASKRREASFRKEQTFQEVSTHQSNFQQQQQQQQQGTDQALPHRNQKWVHLPLTICEALRAFGAEFNCFLPCRSSCMSSSSTSHDDHKESGNGYRVEKGGARSENINGSSSCGAAFARLLLAVQDGDHGKGREIELVVGDEEERVVEKRSCSQRRQVFEGIEFKDEPKQEEEQEEEDEEKGRVSICIPPKNALLLMRCRSDPVKMAALANRFWESPAPKDEEGGDEEVVEEDEEEEREQEEEKCEQEREVTVEVVDSELVINGDEVCEKFVCSDDTNGDHENPDEQTDSVAGLQEDDDEVDLEAVENGERRAESDVVAPDETEEEPERVCEEEKERETEPENLEGETDSDGSLSQTLVDPEEKVEDEENGVKLLEPNLEEEEEDPVLENEEAKQKERTSVSISISSLASVQSEQELSDSEEERAEHEMKVTETATEEEEETPETATPSESEPENPTTHVQKPGPDSRGSSNPVLPDCLLLMMCEPKLSMEVSKETWVCSTDFIRWLPERRPNPKMLPGLGPVEEPKKRPGVAVTGPNNNSADRPPLQPPRSSCSFPVTAAAAAPQSMATMIEQKLVGSKPYEPFVLTRCKSEPMRSAAKLAPDACFWKNRKLEPHRPAATLGFGAAGVGF</sequence>
<keyword evidence="3" id="KW-1185">Reference proteome</keyword>
<feature type="compositionally biased region" description="Low complexity" evidence="1">
    <location>
        <begin position="32"/>
        <end position="45"/>
    </location>
</feature>
<comment type="caution">
    <text evidence="2">The sequence shown here is derived from an EMBL/GenBank/DDBJ whole genome shotgun (WGS) entry which is preliminary data.</text>
</comment>
<dbReference type="InParanoid" id="A0A2P5F4Q3"/>
<feature type="compositionally biased region" description="Low complexity" evidence="1">
    <location>
        <begin position="569"/>
        <end position="583"/>
    </location>
</feature>
<feature type="compositionally biased region" description="Low complexity" evidence="1">
    <location>
        <begin position="11"/>
        <end position="20"/>
    </location>
</feature>
<feature type="compositionally biased region" description="Basic residues" evidence="1">
    <location>
        <begin position="115"/>
        <end position="130"/>
    </location>
</feature>